<name>A0A1M7HRU1_9RHOB</name>
<gene>
    <name evidence="2" type="ORF">SAMN05444398_11376</name>
</gene>
<feature type="region of interest" description="Disordered" evidence="1">
    <location>
        <begin position="1"/>
        <end position="21"/>
    </location>
</feature>
<reference evidence="2 3" key="1">
    <citation type="submission" date="2016-11" db="EMBL/GenBank/DDBJ databases">
        <authorList>
            <person name="Jaros S."/>
            <person name="Januszkiewicz K."/>
            <person name="Wedrychowicz H."/>
        </authorList>
    </citation>
    <scope>NUCLEOTIDE SEQUENCE [LARGE SCALE GENOMIC DNA]</scope>
    <source>
        <strain evidence="2 3">DSM 29589</strain>
    </source>
</reference>
<protein>
    <submittedName>
        <fullName evidence="2">Uncharacterized protein</fullName>
    </submittedName>
</protein>
<sequence length="54" mass="6342">MCLPRDFRLSGRDEDTVDHASPERLPFPREIVAHAVWRIIVPRSARRMSRICLL</sequence>
<evidence type="ECO:0000313" key="3">
    <source>
        <dbReference type="Proteomes" id="UP000183974"/>
    </source>
</evidence>
<accession>A0A1M7HRU1</accession>
<dbReference type="STRING" id="337701.SAMN05444398_11376"/>
<evidence type="ECO:0000313" key="2">
    <source>
        <dbReference type="EMBL" id="SHM31205.1"/>
    </source>
</evidence>
<organism evidence="2 3">
    <name type="scientific">Roseovarius pacificus</name>
    <dbReference type="NCBI Taxonomy" id="337701"/>
    <lineage>
        <taxon>Bacteria</taxon>
        <taxon>Pseudomonadati</taxon>
        <taxon>Pseudomonadota</taxon>
        <taxon>Alphaproteobacteria</taxon>
        <taxon>Rhodobacterales</taxon>
        <taxon>Roseobacteraceae</taxon>
        <taxon>Roseovarius</taxon>
    </lineage>
</organism>
<proteinExistence type="predicted"/>
<keyword evidence="3" id="KW-1185">Reference proteome</keyword>
<dbReference type="Proteomes" id="UP000183974">
    <property type="component" value="Unassembled WGS sequence"/>
</dbReference>
<dbReference type="EMBL" id="FRBR01000013">
    <property type="protein sequence ID" value="SHM31205.1"/>
    <property type="molecule type" value="Genomic_DNA"/>
</dbReference>
<dbReference type="AlphaFoldDB" id="A0A1M7HRU1"/>
<evidence type="ECO:0000256" key="1">
    <source>
        <dbReference type="SAM" id="MobiDB-lite"/>
    </source>
</evidence>